<dbReference type="Pfam" id="PF14223">
    <property type="entry name" value="Retrotran_gag_2"/>
    <property type="match status" value="1"/>
</dbReference>
<protein>
    <recommendedName>
        <fullName evidence="3">DUF4219 domain-containing protein</fullName>
    </recommendedName>
</protein>
<evidence type="ECO:0000313" key="1">
    <source>
        <dbReference type="EMBL" id="WMV59724.1"/>
    </source>
</evidence>
<dbReference type="AlphaFoldDB" id="A0AAF0V928"/>
<evidence type="ECO:0000313" key="2">
    <source>
        <dbReference type="Proteomes" id="UP001234989"/>
    </source>
</evidence>
<evidence type="ECO:0008006" key="3">
    <source>
        <dbReference type="Google" id="ProtNLM"/>
    </source>
</evidence>
<dbReference type="PANTHER" id="PTHR34676">
    <property type="entry name" value="DUF4219 DOMAIN-CONTAINING PROTEIN-RELATED"/>
    <property type="match status" value="1"/>
</dbReference>
<sequence length="249" mass="29303">MASLLNQQRTQSSTRPPLFKGQFYRHWRIRMRDYLMVEDIEVWDMICEGPYVPTMEVKVGEKTRVIPKTIKQYNDSDKQLVRKNHKAKKLLMCGIRMDEYDQISSCESAKEIWDLLRNTYEGTEETRKSKLDFFTVQFKSFTINEGKPVHEMHTRFSTITDELLLLEEPVPLCRQVSKILEISPKSWTNGFVIGNKTTEPEEITLCALFEHLQAYEMHIKGKGLIFKGEDMRADLTGDADRSFRERKFF</sequence>
<keyword evidence="2" id="KW-1185">Reference proteome</keyword>
<organism evidence="1 2">
    <name type="scientific">Solanum verrucosum</name>
    <dbReference type="NCBI Taxonomy" id="315347"/>
    <lineage>
        <taxon>Eukaryota</taxon>
        <taxon>Viridiplantae</taxon>
        <taxon>Streptophyta</taxon>
        <taxon>Embryophyta</taxon>
        <taxon>Tracheophyta</taxon>
        <taxon>Spermatophyta</taxon>
        <taxon>Magnoliopsida</taxon>
        <taxon>eudicotyledons</taxon>
        <taxon>Gunneridae</taxon>
        <taxon>Pentapetalae</taxon>
        <taxon>asterids</taxon>
        <taxon>lamiids</taxon>
        <taxon>Solanales</taxon>
        <taxon>Solanaceae</taxon>
        <taxon>Solanoideae</taxon>
        <taxon>Solaneae</taxon>
        <taxon>Solanum</taxon>
    </lineage>
</organism>
<dbReference type="PANTHER" id="PTHR34676:SF8">
    <property type="entry name" value="TRANSMEMBRANE PROTEIN"/>
    <property type="match status" value="1"/>
</dbReference>
<accession>A0AAF0V928</accession>
<proteinExistence type="predicted"/>
<name>A0AAF0V928_SOLVR</name>
<reference evidence="1" key="1">
    <citation type="submission" date="2023-08" db="EMBL/GenBank/DDBJ databases">
        <title>A de novo genome assembly of Solanum verrucosum Schlechtendal, a Mexican diploid species geographically isolated from the other diploid A-genome species in potato relatives.</title>
        <authorList>
            <person name="Hosaka K."/>
        </authorList>
    </citation>
    <scope>NUCLEOTIDE SEQUENCE</scope>
    <source>
        <tissue evidence="1">Young leaves</tissue>
    </source>
</reference>
<dbReference type="EMBL" id="CP133623">
    <property type="protein sequence ID" value="WMV59724.1"/>
    <property type="molecule type" value="Genomic_DNA"/>
</dbReference>
<dbReference type="Proteomes" id="UP001234989">
    <property type="component" value="Chromosome 12"/>
</dbReference>
<gene>
    <name evidence="1" type="ORF">MTR67_053109</name>
</gene>